<evidence type="ECO:0000313" key="3">
    <source>
        <dbReference type="Proteomes" id="UP000245412"/>
    </source>
</evidence>
<dbReference type="EMBL" id="QGGY01000005">
    <property type="protein sequence ID" value="PWJ76167.1"/>
    <property type="molecule type" value="Genomic_DNA"/>
</dbReference>
<protein>
    <submittedName>
        <fullName evidence="2">Acyl carrier protein</fullName>
    </submittedName>
</protein>
<dbReference type="AlphaFoldDB" id="A0AB73T4Z3"/>
<dbReference type="Proteomes" id="UP000245412">
    <property type="component" value="Unassembled WGS sequence"/>
</dbReference>
<evidence type="ECO:0000313" key="2">
    <source>
        <dbReference type="EMBL" id="PWJ76167.1"/>
    </source>
</evidence>
<accession>A0AB73T4Z3</accession>
<dbReference type="InterPro" id="IPR009081">
    <property type="entry name" value="PP-bd_ACP"/>
</dbReference>
<evidence type="ECO:0000259" key="1">
    <source>
        <dbReference type="PROSITE" id="PS50075"/>
    </source>
</evidence>
<dbReference type="SUPFAM" id="SSF47336">
    <property type="entry name" value="ACP-like"/>
    <property type="match status" value="1"/>
</dbReference>
<dbReference type="Gene3D" id="1.10.1200.10">
    <property type="entry name" value="ACP-like"/>
    <property type="match status" value="1"/>
</dbReference>
<proteinExistence type="predicted"/>
<reference evidence="2 3" key="1">
    <citation type="submission" date="2018-05" db="EMBL/GenBank/DDBJ databases">
        <authorList>
            <person name="Goeker M."/>
            <person name="Huntemann M."/>
            <person name="Clum A."/>
            <person name="Pillay M."/>
            <person name="Palaniappan K."/>
            <person name="Varghese N."/>
            <person name="Mikhailova N."/>
            <person name="Stamatis D."/>
            <person name="Reddy T."/>
            <person name="Daum C."/>
            <person name="Shapiro N."/>
            <person name="Ivanova N."/>
            <person name="Kyrpides N."/>
            <person name="Woyke T."/>
        </authorList>
    </citation>
    <scope>NUCLEOTIDE SEQUENCE [LARGE SCALE GENOMIC DNA]</scope>
    <source>
        <strain evidence="2 3">DSM 26524</strain>
    </source>
</reference>
<keyword evidence="3" id="KW-1185">Reference proteome</keyword>
<organism evidence="2 3">
    <name type="scientific">Murimonas intestini</name>
    <dbReference type="NCBI Taxonomy" id="1337051"/>
    <lineage>
        <taxon>Bacteria</taxon>
        <taxon>Bacillati</taxon>
        <taxon>Bacillota</taxon>
        <taxon>Clostridia</taxon>
        <taxon>Lachnospirales</taxon>
        <taxon>Lachnospiraceae</taxon>
        <taxon>Murimonas</taxon>
    </lineage>
</organism>
<name>A0AB73T4Z3_9FIRM</name>
<feature type="domain" description="Carrier" evidence="1">
    <location>
        <begin position="1"/>
        <end position="79"/>
    </location>
</feature>
<dbReference type="InterPro" id="IPR036736">
    <property type="entry name" value="ACP-like_sf"/>
</dbReference>
<comment type="caution">
    <text evidence="2">The sequence shown here is derived from an EMBL/GenBank/DDBJ whole genome shotgun (WGS) entry which is preliminary data.</text>
</comment>
<dbReference type="RefSeq" id="WP_109626225.1">
    <property type="nucleotide sequence ID" value="NZ_JANKBI010000003.1"/>
</dbReference>
<sequence>MNREEIVKDLQEIFRNLFDDEELVIFDEMTSADIEDWDSLIHINLVSDIELKFNITFTTEEILETKNVGEFIDIIEKKVNGGV</sequence>
<gene>
    <name evidence="2" type="ORF">C7383_105203</name>
</gene>
<dbReference type="PROSITE" id="PS50075">
    <property type="entry name" value="CARRIER"/>
    <property type="match status" value="1"/>
</dbReference>